<proteinExistence type="predicted"/>
<dbReference type="Gene3D" id="3.30.420.130">
    <property type="entry name" value="Dinitrogenase iron-molybdenum cofactor biosynthesis domain"/>
    <property type="match status" value="1"/>
</dbReference>
<evidence type="ECO:0000313" key="3">
    <source>
        <dbReference type="Proteomes" id="UP001341135"/>
    </source>
</evidence>
<keyword evidence="3" id="KW-1185">Reference proteome</keyword>
<dbReference type="Proteomes" id="UP001341135">
    <property type="component" value="Chromosome"/>
</dbReference>
<protein>
    <recommendedName>
        <fullName evidence="1">Dinitrogenase iron-molybdenum cofactor biosynthesis domain-containing protein</fullName>
    </recommendedName>
</protein>
<dbReference type="InterPro" id="IPR003731">
    <property type="entry name" value="Di-Nase_FeMo-co_biosynth"/>
</dbReference>
<organism evidence="2 3">
    <name type="scientific">Pyrodictium abyssi</name>
    <dbReference type="NCBI Taxonomy" id="54256"/>
    <lineage>
        <taxon>Archaea</taxon>
        <taxon>Thermoproteota</taxon>
        <taxon>Thermoprotei</taxon>
        <taxon>Desulfurococcales</taxon>
        <taxon>Pyrodictiaceae</taxon>
        <taxon>Pyrodictium</taxon>
    </lineage>
</organism>
<dbReference type="Pfam" id="PF02579">
    <property type="entry name" value="Nitro_FeMo-Co"/>
    <property type="match status" value="1"/>
</dbReference>
<evidence type="ECO:0000313" key="2">
    <source>
        <dbReference type="EMBL" id="BES80445.1"/>
    </source>
</evidence>
<accession>A0ABN6ZJK1</accession>
<dbReference type="RefSeq" id="WP_338250693.1">
    <property type="nucleotide sequence ID" value="NZ_AP028907.1"/>
</dbReference>
<sequence length="128" mass="14282">MERVCVAIATDDGERVKVGHFGDARFFLHYVRGEDGWRLVHRVENPYAGHGHSHGHHGYHGHGGHRHVEKRMHILELNKGCTYIVATAMGPGGREFMESHGLRVVLVKPGTSIEEALSIVEETARPEC</sequence>
<dbReference type="GeneID" id="89288036"/>
<reference evidence="2 3" key="1">
    <citation type="submission" date="2023-09" db="EMBL/GenBank/DDBJ databases">
        <title>Pyrofollis japonicus gen. nov. sp. nov., a novel member of the family Pyrodictiaceae isolated from the Iheya North hydrothermal field.</title>
        <authorList>
            <person name="Miyazaki U."/>
            <person name="Sanari M."/>
            <person name="Tame A."/>
            <person name="Kitajima M."/>
            <person name="Okamoto A."/>
            <person name="Sawayama S."/>
            <person name="Miyazaki J."/>
            <person name="Takai K."/>
            <person name="Nakagawa S."/>
        </authorList>
    </citation>
    <scope>NUCLEOTIDE SEQUENCE [LARGE SCALE GENOMIC DNA]</scope>
    <source>
        <strain evidence="2 3">AV2</strain>
    </source>
</reference>
<gene>
    <name evidence="2" type="ORF">PABY_00120</name>
</gene>
<dbReference type="EMBL" id="AP028907">
    <property type="protein sequence ID" value="BES80445.1"/>
    <property type="molecule type" value="Genomic_DNA"/>
</dbReference>
<feature type="domain" description="Dinitrogenase iron-molybdenum cofactor biosynthesis" evidence="1">
    <location>
        <begin position="19"/>
        <end position="118"/>
    </location>
</feature>
<dbReference type="InterPro" id="IPR036105">
    <property type="entry name" value="DiNase_FeMo-co_biosyn_sf"/>
</dbReference>
<evidence type="ECO:0000259" key="1">
    <source>
        <dbReference type="Pfam" id="PF02579"/>
    </source>
</evidence>
<dbReference type="SUPFAM" id="SSF53146">
    <property type="entry name" value="Nitrogenase accessory factor-like"/>
    <property type="match status" value="1"/>
</dbReference>
<name>A0ABN6ZJK1_9CREN</name>
<dbReference type="CDD" id="cd00562">
    <property type="entry name" value="NifX_NifB"/>
    <property type="match status" value="1"/>
</dbReference>